<dbReference type="GO" id="GO:0016810">
    <property type="term" value="F:hydrolase activity, acting on carbon-nitrogen (but not peptide) bonds"/>
    <property type="evidence" value="ECO:0007669"/>
    <property type="project" value="InterPro"/>
</dbReference>
<sequence>MSAFKVTLSFDNGPEPEVTPFVLDVLRLHDVQATFFVLGEKLQDGTRKPLLRRAREDGHWIGNHTFAHVPLGTTPDRATAEFEIGRTQELIGDDAHESRLFRPTGGDGSIGPSLLSAAAANYLKDGGYSIALWNAVPEDWLYPDGWVDTAVKQCVSLEHAVVVLHDLPTGAMHHLARFIEEIRARGGHFVQAFPESCVPLNKGVERSPLTPYVADPAFLSTEEC</sequence>
<dbReference type="CDD" id="cd10917">
    <property type="entry name" value="CE4_NodB_like_6s_7s"/>
    <property type="match status" value="1"/>
</dbReference>
<evidence type="ECO:0000313" key="3">
    <source>
        <dbReference type="EMBL" id="EIM95994.1"/>
    </source>
</evidence>
<feature type="domain" description="NodB homology" evidence="1">
    <location>
        <begin position="4"/>
        <end position="190"/>
    </location>
</feature>
<protein>
    <submittedName>
        <fullName evidence="2">Polysaccharide deacetylase family protein</fullName>
    </submittedName>
</protein>
<dbReference type="Proteomes" id="UP000004980">
    <property type="component" value="Unassembled WGS sequence"/>
</dbReference>
<evidence type="ECO:0000259" key="1">
    <source>
        <dbReference type="PROSITE" id="PS51677"/>
    </source>
</evidence>
<accession>A0AAN1JDB0</accession>
<dbReference type="EMBL" id="AKAU01000213">
    <property type="protein sequence ID" value="EIM95994.1"/>
    <property type="molecule type" value="Genomic_DNA"/>
</dbReference>
<dbReference type="AlphaFoldDB" id="A0AAN1JDB0"/>
<reference evidence="3 4" key="1">
    <citation type="journal article" date="2012" name="J. Bacteriol.">
        <title>Draft Genome Sequence of the Soil Bacterium Burkholderia terrae Strain BS001, Which Interacts with Fungal Surface Structures.</title>
        <authorList>
            <person name="Nazir R."/>
            <person name="Hansen M.A."/>
            <person name="Sorensen S."/>
            <person name="van Elsas J.D."/>
        </authorList>
    </citation>
    <scope>NUCLEOTIDE SEQUENCE [LARGE SCALE GENOMIC DNA]</scope>
    <source>
        <strain evidence="3 4">BS001</strain>
    </source>
</reference>
<dbReference type="EMBL" id="CP026106">
    <property type="protein sequence ID" value="AUT71253.1"/>
    <property type="molecule type" value="Genomic_DNA"/>
</dbReference>
<organism evidence="2 5">
    <name type="scientific">Paraburkholderia hospita</name>
    <dbReference type="NCBI Taxonomy" id="169430"/>
    <lineage>
        <taxon>Bacteria</taxon>
        <taxon>Pseudomonadati</taxon>
        <taxon>Pseudomonadota</taxon>
        <taxon>Betaproteobacteria</taxon>
        <taxon>Burkholderiales</taxon>
        <taxon>Burkholderiaceae</taxon>
        <taxon>Paraburkholderia</taxon>
    </lineage>
</organism>
<dbReference type="InterPro" id="IPR002509">
    <property type="entry name" value="NODB_dom"/>
</dbReference>
<name>A0AAN1JDB0_9BURK</name>
<reference evidence="2 5" key="2">
    <citation type="submission" date="2018-01" db="EMBL/GenBank/DDBJ databases">
        <title>Species boundaries and ecological features among Paraburkholderia terrae DSMZ17804T, P. hospita DSMZ17164T and P. caribensis DSMZ13236T.</title>
        <authorList>
            <person name="Pratama A.A."/>
        </authorList>
    </citation>
    <scope>NUCLEOTIDE SEQUENCE [LARGE SCALE GENOMIC DNA]</scope>
    <source>
        <strain evidence="2 5">DSM 17164</strain>
    </source>
</reference>
<dbReference type="GO" id="GO:0005975">
    <property type="term" value="P:carbohydrate metabolic process"/>
    <property type="evidence" value="ECO:0007669"/>
    <property type="project" value="InterPro"/>
</dbReference>
<keyword evidence="4" id="KW-1185">Reference proteome</keyword>
<dbReference type="GeneID" id="55531273"/>
<dbReference type="Proteomes" id="UP000236649">
    <property type="component" value="Chromosome 2"/>
</dbReference>
<dbReference type="KEGG" id="phs:C2L64_23460"/>
<dbReference type="InterPro" id="IPR050248">
    <property type="entry name" value="Polysacc_deacetylase_ArnD"/>
</dbReference>
<dbReference type="SUPFAM" id="SSF88713">
    <property type="entry name" value="Glycoside hydrolase/deacetylase"/>
    <property type="match status" value="1"/>
</dbReference>
<evidence type="ECO:0000313" key="4">
    <source>
        <dbReference type="Proteomes" id="UP000004980"/>
    </source>
</evidence>
<dbReference type="RefSeq" id="WP_007589930.1">
    <property type="nucleotide sequence ID" value="NZ_AKAU01000213.1"/>
</dbReference>
<dbReference type="Pfam" id="PF01522">
    <property type="entry name" value="Polysacc_deac_1"/>
    <property type="match status" value="1"/>
</dbReference>
<dbReference type="PANTHER" id="PTHR10587">
    <property type="entry name" value="GLYCOSYL TRANSFERASE-RELATED"/>
    <property type="match status" value="1"/>
</dbReference>
<dbReference type="InterPro" id="IPR011330">
    <property type="entry name" value="Glyco_hydro/deAcase_b/a-brl"/>
</dbReference>
<evidence type="ECO:0000313" key="2">
    <source>
        <dbReference type="EMBL" id="AUT71253.1"/>
    </source>
</evidence>
<evidence type="ECO:0000313" key="5">
    <source>
        <dbReference type="Proteomes" id="UP000236649"/>
    </source>
</evidence>
<gene>
    <name evidence="2" type="ORF">C2L64_23460</name>
    <name evidence="3" type="ORF">WQE_36280</name>
</gene>
<dbReference type="Gene3D" id="3.20.20.370">
    <property type="entry name" value="Glycoside hydrolase/deacetylase"/>
    <property type="match status" value="1"/>
</dbReference>
<proteinExistence type="predicted"/>
<dbReference type="PROSITE" id="PS51677">
    <property type="entry name" value="NODB"/>
    <property type="match status" value="1"/>
</dbReference>